<evidence type="ECO:0000256" key="4">
    <source>
        <dbReference type="ARBA" id="ARBA00031870"/>
    </source>
</evidence>
<evidence type="ECO:0000256" key="5">
    <source>
        <dbReference type="ARBA" id="ARBA00033164"/>
    </source>
</evidence>
<dbReference type="AlphaFoldDB" id="A0A6N3DDD4"/>
<name>A0A6N3DDD4_9FIRM</name>
<protein>
    <recommendedName>
        <fullName evidence="4">RNA pseudouridylate synthase</fullName>
    </recommendedName>
    <alternativeName>
        <fullName evidence="5">RNA-uridine isomerase</fullName>
    </alternativeName>
</protein>
<keyword evidence="6" id="KW-0694">RNA-binding</keyword>
<organism evidence="8">
    <name type="scientific">Peptoniphilus gorbachii</name>
    <dbReference type="NCBI Taxonomy" id="411567"/>
    <lineage>
        <taxon>Bacteria</taxon>
        <taxon>Bacillati</taxon>
        <taxon>Bacillota</taxon>
        <taxon>Tissierellia</taxon>
        <taxon>Tissierellales</taxon>
        <taxon>Peptoniphilaceae</taxon>
        <taxon>Peptoniphilus</taxon>
    </lineage>
</organism>
<dbReference type="GO" id="GO:0003723">
    <property type="term" value="F:RNA binding"/>
    <property type="evidence" value="ECO:0007669"/>
    <property type="project" value="UniProtKB-KW"/>
</dbReference>
<feature type="domain" description="RNA-binding S4" evidence="7">
    <location>
        <begin position="13"/>
        <end position="77"/>
    </location>
</feature>
<sequence>MREIIVNKNDHGRRLDRFLKIYFEKAPLSFIYKNLRKKNITVNGKKAKPEDIIKEGDTIKLFLAEDTINKFKKEIKKSKNSKLPDILYEDEDIILVKKPVNMLTHNDSKSYQDNALDRMVDYLIAKKDYNPRLEKSFRPAFVNRLDRNTSGILIGAKNLKSLQILNEAIKNREIKKYYVTIVAGKVKKDFDVNINLVKGKNNVMKKSDENKEGKRSITKFHLLKNKGDYSLLSVNLITGRTHQIRASLKEKNLFIIGDRKYGLEKVNKIFREKGLDSQFLHNYLIAFESDKLKNLKGKKFIYLPGEKMTNIAEEIFDVNLGDLLNEKNNF</sequence>
<dbReference type="InterPro" id="IPR002942">
    <property type="entry name" value="S4_RNA-bd"/>
</dbReference>
<dbReference type="SUPFAM" id="SSF55174">
    <property type="entry name" value="Alpha-L RNA-binding motif"/>
    <property type="match status" value="1"/>
</dbReference>
<dbReference type="Pfam" id="PF00849">
    <property type="entry name" value="PseudoU_synth_2"/>
    <property type="match status" value="1"/>
</dbReference>
<proteinExistence type="inferred from homology"/>
<dbReference type="PANTHER" id="PTHR21600:SF83">
    <property type="entry name" value="PSEUDOURIDYLATE SYNTHASE RPUSD4, MITOCHONDRIAL"/>
    <property type="match status" value="1"/>
</dbReference>
<dbReference type="PROSITE" id="PS01129">
    <property type="entry name" value="PSI_RLU"/>
    <property type="match status" value="1"/>
</dbReference>
<dbReference type="SUPFAM" id="SSF55120">
    <property type="entry name" value="Pseudouridine synthase"/>
    <property type="match status" value="1"/>
</dbReference>
<dbReference type="PROSITE" id="PS50889">
    <property type="entry name" value="S4"/>
    <property type="match status" value="1"/>
</dbReference>
<dbReference type="CDD" id="cd00165">
    <property type="entry name" value="S4"/>
    <property type="match status" value="1"/>
</dbReference>
<dbReference type="GO" id="GO:0120159">
    <property type="term" value="F:rRNA pseudouridine synthase activity"/>
    <property type="evidence" value="ECO:0007669"/>
    <property type="project" value="UniProtKB-ARBA"/>
</dbReference>
<comment type="catalytic activity">
    <reaction evidence="1">
        <text>a uridine in RNA = a pseudouridine in RNA</text>
        <dbReference type="Rhea" id="RHEA:48348"/>
        <dbReference type="Rhea" id="RHEA-COMP:12068"/>
        <dbReference type="Rhea" id="RHEA-COMP:12069"/>
        <dbReference type="ChEBI" id="CHEBI:65314"/>
        <dbReference type="ChEBI" id="CHEBI:65315"/>
    </reaction>
</comment>
<evidence type="ECO:0000256" key="3">
    <source>
        <dbReference type="ARBA" id="ARBA00023235"/>
    </source>
</evidence>
<evidence type="ECO:0000256" key="2">
    <source>
        <dbReference type="ARBA" id="ARBA00010876"/>
    </source>
</evidence>
<evidence type="ECO:0000256" key="6">
    <source>
        <dbReference type="PROSITE-ProRule" id="PRU00182"/>
    </source>
</evidence>
<dbReference type="EMBL" id="CACRUP010000024">
    <property type="protein sequence ID" value="VYU25844.1"/>
    <property type="molecule type" value="Genomic_DNA"/>
</dbReference>
<dbReference type="InterPro" id="IPR006145">
    <property type="entry name" value="PsdUridine_synth_RsuA/RluA"/>
</dbReference>
<accession>A0A6N3DDD4</accession>
<dbReference type="InterPro" id="IPR020103">
    <property type="entry name" value="PsdUridine_synth_cat_dom_sf"/>
</dbReference>
<evidence type="ECO:0000259" key="7">
    <source>
        <dbReference type="SMART" id="SM00363"/>
    </source>
</evidence>
<keyword evidence="3 8" id="KW-0413">Isomerase</keyword>
<dbReference type="CDD" id="cd02869">
    <property type="entry name" value="PseudoU_synth_RluA_like"/>
    <property type="match status" value="1"/>
</dbReference>
<dbReference type="Gene3D" id="3.10.290.10">
    <property type="entry name" value="RNA-binding S4 domain"/>
    <property type="match status" value="1"/>
</dbReference>
<dbReference type="RefSeq" id="WP_156702785.1">
    <property type="nucleotide sequence ID" value="NZ_CACRUP010000024.1"/>
</dbReference>
<dbReference type="PANTHER" id="PTHR21600">
    <property type="entry name" value="MITOCHONDRIAL RNA PSEUDOURIDINE SYNTHASE"/>
    <property type="match status" value="1"/>
</dbReference>
<evidence type="ECO:0000256" key="1">
    <source>
        <dbReference type="ARBA" id="ARBA00000073"/>
    </source>
</evidence>
<dbReference type="InterPro" id="IPR006224">
    <property type="entry name" value="PsdUridine_synth_RluA-like_CS"/>
</dbReference>
<comment type="similarity">
    <text evidence="2">Belongs to the pseudouridine synthase RluA family.</text>
</comment>
<dbReference type="InterPro" id="IPR050188">
    <property type="entry name" value="RluA_PseudoU_synthase"/>
</dbReference>
<dbReference type="SMART" id="SM00363">
    <property type="entry name" value="S4"/>
    <property type="match status" value="1"/>
</dbReference>
<dbReference type="Gene3D" id="3.30.2350.10">
    <property type="entry name" value="Pseudouridine synthase"/>
    <property type="match status" value="1"/>
</dbReference>
<dbReference type="InterPro" id="IPR036986">
    <property type="entry name" value="S4_RNA-bd_sf"/>
</dbReference>
<gene>
    <name evidence="8" type="primary">rluC</name>
    <name evidence="8" type="ORF">PGLFYP46_00657</name>
</gene>
<dbReference type="GO" id="GO:0000455">
    <property type="term" value="P:enzyme-directed rRNA pseudouridine synthesis"/>
    <property type="evidence" value="ECO:0007669"/>
    <property type="project" value="UniProtKB-ARBA"/>
</dbReference>
<evidence type="ECO:0000313" key="8">
    <source>
        <dbReference type="EMBL" id="VYU25844.1"/>
    </source>
</evidence>
<reference evidence="8" key="1">
    <citation type="submission" date="2019-11" db="EMBL/GenBank/DDBJ databases">
        <authorList>
            <person name="Feng L."/>
        </authorList>
    </citation>
    <scope>NUCLEOTIDE SEQUENCE</scope>
    <source>
        <strain evidence="8">PgorbachiiLFYP46</strain>
    </source>
</reference>